<evidence type="ECO:0000259" key="1">
    <source>
        <dbReference type="PROSITE" id="PS50056"/>
    </source>
</evidence>
<evidence type="ECO:0000313" key="5">
    <source>
        <dbReference type="Proteomes" id="UP000824890"/>
    </source>
</evidence>
<protein>
    <recommendedName>
        <fullName evidence="6">F-box domain-containing protein</fullName>
    </recommendedName>
</protein>
<dbReference type="EMBL" id="JAGKQM010000003">
    <property type="protein sequence ID" value="KAH0934417.1"/>
    <property type="molecule type" value="Genomic_DNA"/>
</dbReference>
<evidence type="ECO:0000259" key="2">
    <source>
        <dbReference type="PROSITE" id="PS50181"/>
    </source>
</evidence>
<dbReference type="NCBIfam" id="TIGR01640">
    <property type="entry name" value="F_box_assoc_1"/>
    <property type="match status" value="2"/>
</dbReference>
<feature type="domain" description="F-box" evidence="2">
    <location>
        <begin position="24"/>
        <end position="71"/>
    </location>
</feature>
<feature type="domain" description="F-box" evidence="2">
    <location>
        <begin position="603"/>
        <end position="650"/>
    </location>
</feature>
<dbReference type="InterPro" id="IPR029023">
    <property type="entry name" value="Tensin_phosphatase"/>
</dbReference>
<dbReference type="PROSITE" id="PS51181">
    <property type="entry name" value="PPASE_TENSIN"/>
    <property type="match status" value="1"/>
</dbReference>
<dbReference type="InterPro" id="IPR029021">
    <property type="entry name" value="Prot-tyrosine_phosphatase-like"/>
</dbReference>
<dbReference type="CDD" id="cd22157">
    <property type="entry name" value="F-box_AtFBW1-like"/>
    <property type="match status" value="2"/>
</dbReference>
<organism evidence="4 5">
    <name type="scientific">Brassica napus</name>
    <name type="common">Rape</name>
    <dbReference type="NCBI Taxonomy" id="3708"/>
    <lineage>
        <taxon>Eukaryota</taxon>
        <taxon>Viridiplantae</taxon>
        <taxon>Streptophyta</taxon>
        <taxon>Embryophyta</taxon>
        <taxon>Tracheophyta</taxon>
        <taxon>Spermatophyta</taxon>
        <taxon>Magnoliopsida</taxon>
        <taxon>eudicotyledons</taxon>
        <taxon>Gunneridae</taxon>
        <taxon>Pentapetalae</taxon>
        <taxon>rosids</taxon>
        <taxon>malvids</taxon>
        <taxon>Brassicales</taxon>
        <taxon>Brassicaceae</taxon>
        <taxon>Brassiceae</taxon>
        <taxon>Brassica</taxon>
    </lineage>
</organism>
<evidence type="ECO:0000313" key="4">
    <source>
        <dbReference type="EMBL" id="KAH0934417.1"/>
    </source>
</evidence>
<dbReference type="PROSITE" id="PS50056">
    <property type="entry name" value="TYR_PHOSPHATASE_2"/>
    <property type="match status" value="1"/>
</dbReference>
<feature type="domain" description="Phosphatase tensin-type" evidence="3">
    <location>
        <begin position="454"/>
        <end position="602"/>
    </location>
</feature>
<gene>
    <name evidence="4" type="ORF">HID58_011534</name>
</gene>
<dbReference type="InterPro" id="IPR050796">
    <property type="entry name" value="SCF_F-box_component"/>
</dbReference>
<comment type="caution">
    <text evidence="4">The sequence shown here is derived from an EMBL/GenBank/DDBJ whole genome shotgun (WGS) entry which is preliminary data.</text>
</comment>
<dbReference type="Gene3D" id="3.90.190.10">
    <property type="entry name" value="Protein tyrosine phosphatase superfamily"/>
    <property type="match status" value="1"/>
</dbReference>
<dbReference type="Pfam" id="PF00646">
    <property type="entry name" value="F-box"/>
    <property type="match status" value="2"/>
</dbReference>
<dbReference type="SUPFAM" id="SSF81383">
    <property type="entry name" value="F-box domain"/>
    <property type="match status" value="2"/>
</dbReference>
<sequence>RGREEKEKPSHSYYNLPSLKLEKMTMISDLPHDLVENVLSRLPLMTSTRKVRSTCKRWNALSKDPDFTKRFVKGLSRLIIMRSEFRIWLMSVDFQGSLNNKDDFVAPYVKEVFHCNGLLLCSTKDMRRLVVWNPYLGQTRRIKPRIAFHKRDIYALGYDVNKNQKILRFLDDNTTFRNPYFVYEIYDLKSSSWRVLDVNADWEIDYYHRGLSLKGSAYFFAKEKMEWDGEEGEEGEEEIDVTDQETFLLCFDFTRERFGPRLPLPFHSHAEETVALSSVREEQLAIWVTNRIEPNAVSWSKLFLSVDIETLFGPHLLHFAGGSFIIDEEQKLAVIFDKDEEEMYNKAYLIGENGCYKTLDLQEDTYHRAETGEFTSMPLVCSYFPTSVKIQQQNSQIAENNRMSGIRNLQTNHRNHPDVGNIIRRSEDNWLSASDVYSILSHRESLTVSTNQNPRRGVEGLYLFYCHRFLNYRNGFVGTRRFTRRHGEHTIRVTESRPLRPVAPTYSRRLHRCYPRWLVFDDYNCPPIHLITSFCQSAYSWLKEDIENVVAVHCKAGMARTGLMICSLLLYLKFFPTAEECMDFYNQKRCVDGKGLVLPSQIMTMISDLPQDLVENVLSRVPLMTSMRKLRSTCKRWNTLSRDPDFAKHFVKGLSRLIIMRSQFRLWLMSVDFHGSLNHKDDLDVAPYVKEDKRRLVVWNPYLGQTRRIKPRIAFHKRDIYALGYDVNKNQKILRFLDDYATFRNPYVVCEIYDLKSNSWRDLDVNADWEMDYYHHGLSLKGREIDVTDQETFLLCFDFTRERFGPRLPMPFHSHAEETVALSSVREEQLAVLYQGDSSCLVEIWVTNRIEPNAVSWRKVFLSVDIEPFFGLHQFDFSGGSFIIDEEQKLALIFDKDKEYIHSTAYLIGENGYYKTLDLGEDRYHREKTGEYTSMPLVCSYFPTLVKIQQRARRGKRKERDY</sequence>
<dbReference type="Pfam" id="PF07734">
    <property type="entry name" value="FBA_1"/>
    <property type="match status" value="2"/>
</dbReference>
<dbReference type="PROSITE" id="PS00383">
    <property type="entry name" value="TYR_PHOSPHATASE_1"/>
    <property type="match status" value="1"/>
</dbReference>
<dbReference type="InterPro" id="IPR001810">
    <property type="entry name" value="F-box_dom"/>
</dbReference>
<dbReference type="InterPro" id="IPR000387">
    <property type="entry name" value="Tyr_Pase_dom"/>
</dbReference>
<dbReference type="InterPro" id="IPR016130">
    <property type="entry name" value="Tyr_Pase_AS"/>
</dbReference>
<reference evidence="4 5" key="1">
    <citation type="submission" date="2021-05" db="EMBL/GenBank/DDBJ databases">
        <title>Genome Assembly of Synthetic Allotetraploid Brassica napus Reveals Homoeologous Exchanges between Subgenomes.</title>
        <authorList>
            <person name="Davis J.T."/>
        </authorList>
    </citation>
    <scope>NUCLEOTIDE SEQUENCE [LARGE SCALE GENOMIC DNA]</scope>
    <source>
        <strain evidence="5">cv. Da-Ae</strain>
        <tissue evidence="4">Seedling</tissue>
    </source>
</reference>
<dbReference type="Gene3D" id="1.20.1280.50">
    <property type="match status" value="2"/>
</dbReference>
<keyword evidence="5" id="KW-1185">Reference proteome</keyword>
<evidence type="ECO:0000259" key="3">
    <source>
        <dbReference type="PROSITE" id="PS51181"/>
    </source>
</evidence>
<name>A0ABQ8DZ21_BRANA</name>
<dbReference type="SUPFAM" id="SSF52799">
    <property type="entry name" value="(Phosphotyrosine protein) phosphatases II"/>
    <property type="match status" value="1"/>
</dbReference>
<dbReference type="InterPro" id="IPR036047">
    <property type="entry name" value="F-box-like_dom_sf"/>
</dbReference>
<accession>A0ABQ8DZ21</accession>
<feature type="non-terminal residue" evidence="4">
    <location>
        <position position="1"/>
    </location>
</feature>
<feature type="domain" description="Tyrosine specific protein phosphatases" evidence="1">
    <location>
        <begin position="550"/>
        <end position="589"/>
    </location>
</feature>
<dbReference type="SMART" id="SM00256">
    <property type="entry name" value="FBOX"/>
    <property type="match status" value="2"/>
</dbReference>
<dbReference type="PROSITE" id="PS50181">
    <property type="entry name" value="FBOX"/>
    <property type="match status" value="2"/>
</dbReference>
<dbReference type="PANTHER" id="PTHR31672">
    <property type="entry name" value="BNACNNG10540D PROTEIN"/>
    <property type="match status" value="1"/>
</dbReference>
<dbReference type="PANTHER" id="PTHR31672:SF13">
    <property type="entry name" value="F-BOX PROTEIN CPR30-LIKE"/>
    <property type="match status" value="1"/>
</dbReference>
<dbReference type="Proteomes" id="UP000824890">
    <property type="component" value="Unassembled WGS sequence"/>
</dbReference>
<proteinExistence type="predicted"/>
<dbReference type="InterPro" id="IPR017451">
    <property type="entry name" value="F-box-assoc_interact_dom"/>
</dbReference>
<evidence type="ECO:0008006" key="6">
    <source>
        <dbReference type="Google" id="ProtNLM"/>
    </source>
</evidence>
<dbReference type="InterPro" id="IPR006527">
    <property type="entry name" value="F-box-assoc_dom_typ1"/>
</dbReference>